<accession>A0AAU9KVD4</accession>
<dbReference type="GO" id="GO:0005829">
    <property type="term" value="C:cytosol"/>
    <property type="evidence" value="ECO:0007669"/>
    <property type="project" value="TreeGrafter"/>
</dbReference>
<proteinExistence type="predicted"/>
<feature type="region of interest" description="Disordered" evidence="4">
    <location>
        <begin position="460"/>
        <end position="484"/>
    </location>
</feature>
<evidence type="ECO:0000313" key="6">
    <source>
        <dbReference type="Proteomes" id="UP001160483"/>
    </source>
</evidence>
<dbReference type="GO" id="GO:0005634">
    <property type="term" value="C:nucleus"/>
    <property type="evidence" value="ECO:0007669"/>
    <property type="project" value="TreeGrafter"/>
</dbReference>
<evidence type="ECO:0000256" key="4">
    <source>
        <dbReference type="SAM" id="MobiDB-lite"/>
    </source>
</evidence>
<organism evidence="5 6">
    <name type="scientific">Peronospora belbahrii</name>
    <dbReference type="NCBI Taxonomy" id="622444"/>
    <lineage>
        <taxon>Eukaryota</taxon>
        <taxon>Sar</taxon>
        <taxon>Stramenopiles</taxon>
        <taxon>Oomycota</taxon>
        <taxon>Peronosporomycetes</taxon>
        <taxon>Peronosporales</taxon>
        <taxon>Peronosporaceae</taxon>
        <taxon>Peronospora</taxon>
    </lineage>
</organism>
<keyword evidence="3" id="KW-0677">Repeat</keyword>
<evidence type="ECO:0000256" key="1">
    <source>
        <dbReference type="ARBA" id="ARBA00022468"/>
    </source>
</evidence>
<gene>
    <name evidence="5" type="ORF">PBS003_LOCUS1431</name>
</gene>
<dbReference type="GO" id="GO:0006913">
    <property type="term" value="P:nucleocytoplasmic transport"/>
    <property type="evidence" value="ECO:0007669"/>
    <property type="project" value="TreeGrafter"/>
</dbReference>
<evidence type="ECO:0000256" key="2">
    <source>
        <dbReference type="ARBA" id="ARBA00022614"/>
    </source>
</evidence>
<dbReference type="Gene3D" id="3.80.10.10">
    <property type="entry name" value="Ribonuclease Inhibitor"/>
    <property type="match status" value="1"/>
</dbReference>
<comment type="caution">
    <text evidence="5">The sequence shown here is derived from an EMBL/GenBank/DDBJ whole genome shotgun (WGS) entry which is preliminary data.</text>
</comment>
<evidence type="ECO:0000313" key="5">
    <source>
        <dbReference type="EMBL" id="CAH0474587.1"/>
    </source>
</evidence>
<sequence>MMSYSFFESAMSPTWHDPTDLRVRKLMMVQIQSHAAMAQQHAILQTNGNMDTSPSLLQRLEWMLYHSAGSLSEYLHQSSLGRRVQGLVTHYKRKRSETDFIEDFMASIRASTTKRQRPRLMIAKDESFIYSTSARECVLNCNLDLLRHVCRFLDSSDLLRCRSMNKFLYLHAPSFVQSLHVDATLTSGSKPQDYDDGAATGLRSLLHECKNLTSLTISNQANQSHFKAGIVFPRALTASTASTSSYGHQLVCEVAHALKEGACPFLQSFELLAPFDFATESETVLVVLQALAGSSTEADEVRVPLQHLVLDATFLGDRGIKQLTDLFENRCAFFKHLQTLTVRNNFIGETGCRDLLEAIEMFSDLQTLDLSRNILTDTDALALADLLDDPFTNWSFCDSVDGNWKTSSEDDTDREQFSAPGLAGLRTLKLHENFITCDGFHAITIALCSREVFVTTIGNAAESRDAEQDDEYDDDDDDGDEEDP</sequence>
<dbReference type="EMBL" id="CAKKTJ010000112">
    <property type="protein sequence ID" value="CAH0474587.1"/>
    <property type="molecule type" value="Genomic_DNA"/>
</dbReference>
<protein>
    <recommendedName>
        <fullName evidence="7">F-box domain-containing protein</fullName>
    </recommendedName>
</protein>
<evidence type="ECO:0008006" key="7">
    <source>
        <dbReference type="Google" id="ProtNLM"/>
    </source>
</evidence>
<feature type="compositionally biased region" description="Acidic residues" evidence="4">
    <location>
        <begin position="467"/>
        <end position="484"/>
    </location>
</feature>
<dbReference type="InterPro" id="IPR032675">
    <property type="entry name" value="LRR_dom_sf"/>
</dbReference>
<dbReference type="PANTHER" id="PTHR24113">
    <property type="entry name" value="RAN GTPASE-ACTIVATING PROTEIN 1"/>
    <property type="match status" value="1"/>
</dbReference>
<dbReference type="AlphaFoldDB" id="A0AAU9KVD4"/>
<reference evidence="5" key="1">
    <citation type="submission" date="2021-11" db="EMBL/GenBank/DDBJ databases">
        <authorList>
            <person name="Islam A."/>
            <person name="Islam S."/>
            <person name="Flora M.S."/>
            <person name="Rahman M."/>
            <person name="Ziaur R.M."/>
            <person name="Epstein J.H."/>
            <person name="Hassan M."/>
            <person name="Klassen M."/>
            <person name="Woodard K."/>
            <person name="Webb A."/>
            <person name="Webby R.J."/>
            <person name="El Zowalaty M.E."/>
        </authorList>
    </citation>
    <scope>NUCLEOTIDE SEQUENCE</scope>
    <source>
        <strain evidence="5">Pbs3</strain>
    </source>
</reference>
<name>A0AAU9KVD4_9STRA</name>
<dbReference type="GO" id="GO:0031267">
    <property type="term" value="F:small GTPase binding"/>
    <property type="evidence" value="ECO:0007669"/>
    <property type="project" value="TreeGrafter"/>
</dbReference>
<dbReference type="InterPro" id="IPR027038">
    <property type="entry name" value="RanGap"/>
</dbReference>
<dbReference type="GO" id="GO:0048471">
    <property type="term" value="C:perinuclear region of cytoplasm"/>
    <property type="evidence" value="ECO:0007669"/>
    <property type="project" value="TreeGrafter"/>
</dbReference>
<dbReference type="PANTHER" id="PTHR24113:SF12">
    <property type="entry name" value="RAN GTPASE-ACTIVATING PROTEIN 1"/>
    <property type="match status" value="1"/>
</dbReference>
<keyword evidence="2" id="KW-0433">Leucine-rich repeat</keyword>
<evidence type="ECO:0000256" key="3">
    <source>
        <dbReference type="ARBA" id="ARBA00022737"/>
    </source>
</evidence>
<keyword evidence="1" id="KW-0343">GTPase activation</keyword>
<dbReference type="SMART" id="SM00368">
    <property type="entry name" value="LRR_RI"/>
    <property type="match status" value="3"/>
</dbReference>
<dbReference type="SUPFAM" id="SSF52047">
    <property type="entry name" value="RNI-like"/>
    <property type="match status" value="1"/>
</dbReference>
<dbReference type="GO" id="GO:0005096">
    <property type="term" value="F:GTPase activator activity"/>
    <property type="evidence" value="ECO:0007669"/>
    <property type="project" value="UniProtKB-KW"/>
</dbReference>
<dbReference type="Proteomes" id="UP001160483">
    <property type="component" value="Unassembled WGS sequence"/>
</dbReference>